<reference evidence="3" key="1">
    <citation type="submission" date="2022-08" db="EMBL/GenBank/DDBJ databases">
        <title>Novel Bdellovibrio Species Isolated from Svalbard: Designation Bdellovibrio svalbardensis.</title>
        <authorList>
            <person name="Mitchell R.J."/>
            <person name="Choi S.Y."/>
        </authorList>
    </citation>
    <scope>NUCLEOTIDE SEQUENCE</scope>
    <source>
        <strain evidence="3">PAP01</strain>
    </source>
</reference>
<keyword evidence="3" id="KW-0378">Hydrolase</keyword>
<name>A0ABT6DKB7_9BACT</name>
<dbReference type="PANTHER" id="PTHR43211:SF1">
    <property type="entry name" value="BLL6422 PROTEIN"/>
    <property type="match status" value="1"/>
</dbReference>
<dbReference type="GO" id="GO:0016787">
    <property type="term" value="F:hydrolase activity"/>
    <property type="evidence" value="ECO:0007669"/>
    <property type="project" value="UniProtKB-KW"/>
</dbReference>
<dbReference type="RefSeq" id="WP_277578733.1">
    <property type="nucleotide sequence ID" value="NZ_JANRMI010000003.1"/>
</dbReference>
<dbReference type="Pfam" id="PF18288">
    <property type="entry name" value="FAA_hydro_N_2"/>
    <property type="match status" value="1"/>
</dbReference>
<dbReference type="InterPro" id="IPR011234">
    <property type="entry name" value="Fumarylacetoacetase-like_C"/>
</dbReference>
<sequence length="327" mass="35448">MKLGSLKSNVSLDGELCVVSRDLKTAVKVPQISANLREAMEKWGEKESALQKVYNELNEGKASGAFAVKEEEFHSALPRTWLFADGSAFIYHIKLVRMARKAALPETLTTVPLMYQGECGQFLAPTEDIPQRDPAHGTDFEGEVGVITDFVPMGVTPEQALKHIKLFVLINDVSLRGLIPEELAGGFGFFQSKPASALSPFAVTADELGSSFKDGRVQLPLQVSYNGNFFGKANAGAMHFHFGQLISHAAKTRNLAAGSLIGSGTVSNEDHAMGSSCLAEVRMIETIETGAAKTPFMKAGDTVEMKMFNEKGENVFGRIMQKVKSVQ</sequence>
<dbReference type="PANTHER" id="PTHR43211">
    <property type="entry name" value="FUMARYLACETOACETATE HYDROLASE"/>
    <property type="match status" value="1"/>
</dbReference>
<comment type="caution">
    <text evidence="3">The sequence shown here is derived from an EMBL/GenBank/DDBJ whole genome shotgun (WGS) entry which is preliminary data.</text>
</comment>
<evidence type="ECO:0000259" key="1">
    <source>
        <dbReference type="Pfam" id="PF01557"/>
    </source>
</evidence>
<dbReference type="EMBL" id="JANRMI010000003">
    <property type="protein sequence ID" value="MDG0817258.1"/>
    <property type="molecule type" value="Genomic_DNA"/>
</dbReference>
<dbReference type="Proteomes" id="UP001152321">
    <property type="component" value="Unassembled WGS sequence"/>
</dbReference>
<dbReference type="SUPFAM" id="SSF56529">
    <property type="entry name" value="FAH"/>
    <property type="match status" value="1"/>
</dbReference>
<feature type="domain" description="Fumarylacetoacetase-like C-terminal" evidence="1">
    <location>
        <begin position="83"/>
        <end position="319"/>
    </location>
</feature>
<keyword evidence="4" id="KW-1185">Reference proteome</keyword>
<dbReference type="Gene3D" id="3.90.850.10">
    <property type="entry name" value="Fumarylacetoacetase-like, C-terminal domain"/>
    <property type="match status" value="1"/>
</dbReference>
<organism evidence="3 4">
    <name type="scientific">Bdellovibrio svalbardensis</name>
    <dbReference type="NCBI Taxonomy" id="2972972"/>
    <lineage>
        <taxon>Bacteria</taxon>
        <taxon>Pseudomonadati</taxon>
        <taxon>Bdellovibrionota</taxon>
        <taxon>Bdellovibrionia</taxon>
        <taxon>Bdellovibrionales</taxon>
        <taxon>Pseudobdellovibrionaceae</taxon>
        <taxon>Bdellovibrio</taxon>
    </lineage>
</organism>
<dbReference type="InterPro" id="IPR041072">
    <property type="entry name" value="FAA_hydro_N"/>
</dbReference>
<evidence type="ECO:0000259" key="2">
    <source>
        <dbReference type="Pfam" id="PF18288"/>
    </source>
</evidence>
<dbReference type="Pfam" id="PF01557">
    <property type="entry name" value="FAA_hydrolase"/>
    <property type="match status" value="1"/>
</dbReference>
<protein>
    <submittedName>
        <fullName evidence="3">Fumarylacetoacetate hydrolase family protein</fullName>
    </submittedName>
</protein>
<proteinExistence type="predicted"/>
<dbReference type="InterPro" id="IPR036663">
    <property type="entry name" value="Fumarylacetoacetase_C_sf"/>
</dbReference>
<evidence type="ECO:0000313" key="3">
    <source>
        <dbReference type="EMBL" id="MDG0817258.1"/>
    </source>
</evidence>
<evidence type="ECO:0000313" key="4">
    <source>
        <dbReference type="Proteomes" id="UP001152321"/>
    </source>
</evidence>
<feature type="domain" description="Fumarylacetoacetase N-terminal" evidence="2">
    <location>
        <begin position="1"/>
        <end position="79"/>
    </location>
</feature>
<accession>A0ABT6DKB7</accession>
<gene>
    <name evidence="3" type="ORF">NWE73_12830</name>
</gene>